<sequence length="177" mass="20617">MDRASFRTRYMGSSIIRTNNIDEHHSHQQYGASIMRTNNVDRASFFPRYIWTSIIRTINIDRASFAPAIWIEHHSHQQYRSSIIRTNNMDRASFAPTIQISFQTGSAHNFDKLEPHLNIVYTEFDYDSIMIYGNKAFSKDNKSNTIEAKNGQKLLPSFQKKSISKLDIVSLKKMYKC</sequence>
<comment type="cofactor">
    <cofactor evidence="1">
        <name>Zn(2+)</name>
        <dbReference type="ChEBI" id="CHEBI:29105"/>
    </cofactor>
</comment>
<evidence type="ECO:0000313" key="9">
    <source>
        <dbReference type="EMBL" id="GIY20489.1"/>
    </source>
</evidence>
<keyword evidence="10" id="KW-1185">Reference proteome</keyword>
<organism evidence="9 10">
    <name type="scientific">Caerostris darwini</name>
    <dbReference type="NCBI Taxonomy" id="1538125"/>
    <lineage>
        <taxon>Eukaryota</taxon>
        <taxon>Metazoa</taxon>
        <taxon>Ecdysozoa</taxon>
        <taxon>Arthropoda</taxon>
        <taxon>Chelicerata</taxon>
        <taxon>Arachnida</taxon>
        <taxon>Araneae</taxon>
        <taxon>Araneomorphae</taxon>
        <taxon>Entelegynae</taxon>
        <taxon>Araneoidea</taxon>
        <taxon>Araneidae</taxon>
        <taxon>Caerostris</taxon>
    </lineage>
</organism>
<comment type="caution">
    <text evidence="7">Lacks conserved residue(s) required for the propagation of feature annotation.</text>
</comment>
<comment type="caution">
    <text evidence="9">The sequence shown here is derived from an EMBL/GenBank/DDBJ whole genome shotgun (WGS) entry which is preliminary data.</text>
</comment>
<evidence type="ECO:0000256" key="4">
    <source>
        <dbReference type="ARBA" id="ARBA00022801"/>
    </source>
</evidence>
<keyword evidence="3" id="KW-0479">Metal-binding</keyword>
<reference evidence="9 10" key="1">
    <citation type="submission" date="2021-06" db="EMBL/GenBank/DDBJ databases">
        <title>Caerostris darwini draft genome.</title>
        <authorList>
            <person name="Kono N."/>
            <person name="Arakawa K."/>
        </authorList>
    </citation>
    <scope>NUCLEOTIDE SEQUENCE [LARGE SCALE GENOMIC DNA]</scope>
</reference>
<evidence type="ECO:0000313" key="10">
    <source>
        <dbReference type="Proteomes" id="UP001054837"/>
    </source>
</evidence>
<dbReference type="GO" id="GO:0004222">
    <property type="term" value="F:metalloendopeptidase activity"/>
    <property type="evidence" value="ECO:0007669"/>
    <property type="project" value="InterPro"/>
</dbReference>
<dbReference type="PROSITE" id="PS51864">
    <property type="entry name" value="ASTACIN"/>
    <property type="match status" value="1"/>
</dbReference>
<accession>A0AAV4RHJ4</accession>
<dbReference type="Gene3D" id="3.40.390.10">
    <property type="entry name" value="Collagenase (Catalytic Domain)"/>
    <property type="match status" value="1"/>
</dbReference>
<keyword evidence="4" id="KW-0378">Hydrolase</keyword>
<gene>
    <name evidence="9" type="ORF">CDAR_311</name>
</gene>
<dbReference type="Proteomes" id="UP001054837">
    <property type="component" value="Unassembled WGS sequence"/>
</dbReference>
<evidence type="ECO:0000256" key="5">
    <source>
        <dbReference type="ARBA" id="ARBA00022833"/>
    </source>
</evidence>
<keyword evidence="6" id="KW-0482">Metalloprotease</keyword>
<keyword evidence="5" id="KW-0862">Zinc</keyword>
<keyword evidence="2" id="KW-0645">Protease</keyword>
<dbReference type="GO" id="GO:0046872">
    <property type="term" value="F:metal ion binding"/>
    <property type="evidence" value="ECO:0007669"/>
    <property type="project" value="UniProtKB-KW"/>
</dbReference>
<dbReference type="EMBL" id="BPLQ01006175">
    <property type="protein sequence ID" value="GIY20489.1"/>
    <property type="molecule type" value="Genomic_DNA"/>
</dbReference>
<dbReference type="PANTHER" id="PTHR10127:SF780">
    <property type="entry name" value="METALLOENDOPEPTIDASE"/>
    <property type="match status" value="1"/>
</dbReference>
<dbReference type="InterPro" id="IPR024079">
    <property type="entry name" value="MetalloPept_cat_dom_sf"/>
</dbReference>
<dbReference type="SUPFAM" id="SSF55486">
    <property type="entry name" value="Metalloproteases ('zincins'), catalytic domain"/>
    <property type="match status" value="1"/>
</dbReference>
<evidence type="ECO:0000256" key="2">
    <source>
        <dbReference type="ARBA" id="ARBA00022670"/>
    </source>
</evidence>
<dbReference type="AlphaFoldDB" id="A0AAV4RHJ4"/>
<evidence type="ECO:0000259" key="8">
    <source>
        <dbReference type="PROSITE" id="PS51864"/>
    </source>
</evidence>
<dbReference type="PANTHER" id="PTHR10127">
    <property type="entry name" value="DISCOIDIN, CUB, EGF, LAMININ , AND ZINC METALLOPROTEASE DOMAIN CONTAINING"/>
    <property type="match status" value="1"/>
</dbReference>
<evidence type="ECO:0000256" key="3">
    <source>
        <dbReference type="ARBA" id="ARBA00022723"/>
    </source>
</evidence>
<protein>
    <recommendedName>
        <fullName evidence="8">Peptidase M12A domain-containing protein</fullName>
    </recommendedName>
</protein>
<evidence type="ECO:0000256" key="6">
    <source>
        <dbReference type="ARBA" id="ARBA00023049"/>
    </source>
</evidence>
<feature type="domain" description="Peptidase M12A" evidence="8">
    <location>
        <begin position="103"/>
        <end position="177"/>
    </location>
</feature>
<proteinExistence type="predicted"/>
<dbReference type="InterPro" id="IPR001506">
    <property type="entry name" value="Peptidase_M12A"/>
</dbReference>
<name>A0AAV4RHJ4_9ARAC</name>
<evidence type="ECO:0000256" key="1">
    <source>
        <dbReference type="ARBA" id="ARBA00001947"/>
    </source>
</evidence>
<dbReference type="Pfam" id="PF01400">
    <property type="entry name" value="Astacin"/>
    <property type="match status" value="1"/>
</dbReference>
<dbReference type="GO" id="GO:0006508">
    <property type="term" value="P:proteolysis"/>
    <property type="evidence" value="ECO:0007669"/>
    <property type="project" value="UniProtKB-KW"/>
</dbReference>
<evidence type="ECO:0000256" key="7">
    <source>
        <dbReference type="PROSITE-ProRule" id="PRU01211"/>
    </source>
</evidence>